<name>A0AAN8V3E5_9MAGN</name>
<dbReference type="InterPro" id="IPR036188">
    <property type="entry name" value="FAD/NAD-bd_sf"/>
</dbReference>
<dbReference type="InterPro" id="IPR002938">
    <property type="entry name" value="FAD-bd"/>
</dbReference>
<gene>
    <name evidence="5" type="ORF">RJ641_010399</name>
</gene>
<keyword evidence="2" id="KW-0503">Monooxygenase</keyword>
<accession>A0AAN8V3E5</accession>
<organism evidence="5 6">
    <name type="scientific">Dillenia turbinata</name>
    <dbReference type="NCBI Taxonomy" id="194707"/>
    <lineage>
        <taxon>Eukaryota</taxon>
        <taxon>Viridiplantae</taxon>
        <taxon>Streptophyta</taxon>
        <taxon>Embryophyta</taxon>
        <taxon>Tracheophyta</taxon>
        <taxon>Spermatophyta</taxon>
        <taxon>Magnoliopsida</taxon>
        <taxon>eudicotyledons</taxon>
        <taxon>Gunneridae</taxon>
        <taxon>Pentapetalae</taxon>
        <taxon>Dilleniales</taxon>
        <taxon>Dilleniaceae</taxon>
        <taxon>Dillenia</taxon>
    </lineage>
</organism>
<dbReference type="GO" id="GO:0071949">
    <property type="term" value="F:FAD binding"/>
    <property type="evidence" value="ECO:0007669"/>
    <property type="project" value="InterPro"/>
</dbReference>
<dbReference type="GO" id="GO:0004497">
    <property type="term" value="F:monooxygenase activity"/>
    <property type="evidence" value="ECO:0007669"/>
    <property type="project" value="UniProtKB-KW"/>
</dbReference>
<dbReference type="Pfam" id="PF01494">
    <property type="entry name" value="FAD_binding_3"/>
    <property type="match status" value="1"/>
</dbReference>
<protein>
    <submittedName>
        <fullName evidence="5">FAD-binding domain</fullName>
    </submittedName>
</protein>
<dbReference type="PANTHER" id="PTHR45934:SF1">
    <property type="entry name" value="OS04G0423100 PROTEIN"/>
    <property type="match status" value="1"/>
</dbReference>
<comment type="caution">
    <text evidence="5">The sequence shown here is derived from an EMBL/GenBank/DDBJ whole genome shotgun (WGS) entry which is preliminary data.</text>
</comment>
<dbReference type="EMBL" id="JBAMMX010000017">
    <property type="protein sequence ID" value="KAK6924199.1"/>
    <property type="molecule type" value="Genomic_DNA"/>
</dbReference>
<evidence type="ECO:0000256" key="2">
    <source>
        <dbReference type="ARBA" id="ARBA00023033"/>
    </source>
</evidence>
<reference evidence="5 6" key="1">
    <citation type="submission" date="2023-12" db="EMBL/GenBank/DDBJ databases">
        <title>A high-quality genome assembly for Dillenia turbinata (Dilleniales).</title>
        <authorList>
            <person name="Chanderbali A."/>
        </authorList>
    </citation>
    <scope>NUCLEOTIDE SEQUENCE [LARGE SCALE GENOMIC DNA]</scope>
    <source>
        <strain evidence="5">LSX21</strain>
        <tissue evidence="5">Leaf</tissue>
    </source>
</reference>
<evidence type="ECO:0000313" key="6">
    <source>
        <dbReference type="Proteomes" id="UP001370490"/>
    </source>
</evidence>
<dbReference type="Proteomes" id="UP001370490">
    <property type="component" value="Unassembled WGS sequence"/>
</dbReference>
<keyword evidence="6" id="KW-1185">Reference proteome</keyword>
<dbReference type="InterPro" id="IPR044560">
    <property type="entry name" value="MOase"/>
</dbReference>
<evidence type="ECO:0000259" key="4">
    <source>
        <dbReference type="Pfam" id="PF01494"/>
    </source>
</evidence>
<sequence length="303" mass="33151">MGPVPLHRKALLEALAEELPNEAIRFSSKLISIEQQDSSDILIQLGDGTLIKTKLLVGCDGVHSVVAKWLGLSQPVHSGRSAVRGLAVFPEGHGLGQDQVHQFIDAGKRAGYAPLNDTDMSSDPNHIQKTVMENCKDFPAKYLEIVRQSDLATLSWAPLVFRYPWNVMLGNLCKGGVTVAGDAMHPMTPDLAHGGASALEDSVVLGRHIGESFLKNKGIVPQEVGVALKGYVKERRWRAAVLITGSYISGWAQLAHEHSWWKKFLMNIIYVSVFPKIYGSIHYDCGKLPCASPGNMHDPNKLD</sequence>
<keyword evidence="1" id="KW-0560">Oxidoreductase</keyword>
<evidence type="ECO:0000313" key="5">
    <source>
        <dbReference type="EMBL" id="KAK6924199.1"/>
    </source>
</evidence>
<dbReference type="PANTHER" id="PTHR45934">
    <property type="entry name" value="FAD/NAD(P)-BINDING OXIDOREDUCTASE FAMILY PROTEIN"/>
    <property type="match status" value="1"/>
</dbReference>
<feature type="domain" description="FAD-binding" evidence="4">
    <location>
        <begin position="11"/>
        <end position="211"/>
    </location>
</feature>
<dbReference type="AlphaFoldDB" id="A0AAN8V3E5"/>
<proteinExistence type="inferred from homology"/>
<dbReference type="PRINTS" id="PR00420">
    <property type="entry name" value="RNGMNOXGNASE"/>
</dbReference>
<dbReference type="Gene3D" id="3.50.50.60">
    <property type="entry name" value="FAD/NAD(P)-binding domain"/>
    <property type="match status" value="1"/>
</dbReference>
<evidence type="ECO:0000256" key="3">
    <source>
        <dbReference type="ARBA" id="ARBA00024018"/>
    </source>
</evidence>
<evidence type="ECO:0000256" key="1">
    <source>
        <dbReference type="ARBA" id="ARBA00023002"/>
    </source>
</evidence>
<comment type="similarity">
    <text evidence="3">Belongs to the 3-hydroxybenzoate 6-hydroxylase family.</text>
</comment>
<dbReference type="SUPFAM" id="SSF51905">
    <property type="entry name" value="FAD/NAD(P)-binding domain"/>
    <property type="match status" value="1"/>
</dbReference>